<comment type="subcellular location">
    <subcellularLocation>
        <location evidence="1 8">Cell outer membrane</location>
        <topology evidence="1 8">Multi-pass membrane protein</topology>
    </subcellularLocation>
</comment>
<evidence type="ECO:0000259" key="10">
    <source>
        <dbReference type="Pfam" id="PF00593"/>
    </source>
</evidence>
<proteinExistence type="inferred from homology"/>
<dbReference type="InterPro" id="IPR036942">
    <property type="entry name" value="Beta-barrel_TonB_sf"/>
</dbReference>
<dbReference type="NCBIfam" id="TIGR04057">
    <property type="entry name" value="SusC_RagA_signa"/>
    <property type="match status" value="1"/>
</dbReference>
<dbReference type="InterPro" id="IPR008969">
    <property type="entry name" value="CarboxyPept-like_regulatory"/>
</dbReference>
<keyword evidence="12" id="KW-0675">Receptor</keyword>
<keyword evidence="7 8" id="KW-0998">Cell outer membrane</keyword>
<dbReference type="PROSITE" id="PS52016">
    <property type="entry name" value="TONB_DEPENDENT_REC_3"/>
    <property type="match status" value="1"/>
</dbReference>
<keyword evidence="4 8" id="KW-0812">Transmembrane</keyword>
<feature type="domain" description="TonB-dependent receptor plug" evidence="11">
    <location>
        <begin position="103"/>
        <end position="229"/>
    </location>
</feature>
<keyword evidence="3 8" id="KW-1134">Transmembrane beta strand</keyword>
<dbReference type="FunFam" id="2.170.130.10:FF:000008">
    <property type="entry name" value="SusC/RagA family TonB-linked outer membrane protein"/>
    <property type="match status" value="1"/>
</dbReference>
<dbReference type="NCBIfam" id="TIGR04056">
    <property type="entry name" value="OMP_RagA_SusC"/>
    <property type="match status" value="1"/>
</dbReference>
<evidence type="ECO:0000259" key="11">
    <source>
        <dbReference type="Pfam" id="PF07715"/>
    </source>
</evidence>
<evidence type="ECO:0000256" key="6">
    <source>
        <dbReference type="ARBA" id="ARBA00023136"/>
    </source>
</evidence>
<gene>
    <name evidence="12" type="ORF">K4G66_12315</name>
</gene>
<dbReference type="EMBL" id="CP120682">
    <property type="protein sequence ID" value="WKN39476.1"/>
    <property type="molecule type" value="Genomic_DNA"/>
</dbReference>
<dbReference type="Pfam" id="PF07715">
    <property type="entry name" value="Plug"/>
    <property type="match status" value="1"/>
</dbReference>
<dbReference type="InterPro" id="IPR023996">
    <property type="entry name" value="TonB-dep_OMP_SusC/RagA"/>
</dbReference>
<dbReference type="GO" id="GO:0009279">
    <property type="term" value="C:cell outer membrane"/>
    <property type="evidence" value="ECO:0007669"/>
    <property type="project" value="UniProtKB-SubCell"/>
</dbReference>
<organism evidence="12">
    <name type="scientific">Roseihalotalea indica</name>
    <dbReference type="NCBI Taxonomy" id="2867963"/>
    <lineage>
        <taxon>Bacteria</taxon>
        <taxon>Pseudomonadati</taxon>
        <taxon>Bacteroidota</taxon>
        <taxon>Cytophagia</taxon>
        <taxon>Cytophagales</taxon>
        <taxon>Catalimonadaceae</taxon>
        <taxon>Roseihalotalea</taxon>
    </lineage>
</organism>
<dbReference type="Gene3D" id="2.40.170.20">
    <property type="entry name" value="TonB-dependent receptor, beta-barrel domain"/>
    <property type="match status" value="1"/>
</dbReference>
<dbReference type="AlphaFoldDB" id="A0AA49JG63"/>
<evidence type="ECO:0000313" key="12">
    <source>
        <dbReference type="EMBL" id="WKN39476.1"/>
    </source>
</evidence>
<evidence type="ECO:0000256" key="9">
    <source>
        <dbReference type="RuleBase" id="RU003357"/>
    </source>
</evidence>
<name>A0AA49JG63_9BACT</name>
<accession>A0AA49JG63</accession>
<reference evidence="12" key="1">
    <citation type="journal article" date="2023" name="Comput. Struct. Biotechnol. J.">
        <title>Discovery of a novel marine Bacteroidetes with a rich repertoire of carbohydrate-active enzymes.</title>
        <authorList>
            <person name="Chen B."/>
            <person name="Liu G."/>
            <person name="Chen Q."/>
            <person name="Wang H."/>
            <person name="Liu L."/>
            <person name="Tang K."/>
        </authorList>
    </citation>
    <scope>NUCLEOTIDE SEQUENCE</scope>
    <source>
        <strain evidence="12">TK19036</strain>
    </source>
</reference>
<evidence type="ECO:0000256" key="4">
    <source>
        <dbReference type="ARBA" id="ARBA00022692"/>
    </source>
</evidence>
<dbReference type="SUPFAM" id="SSF49464">
    <property type="entry name" value="Carboxypeptidase regulatory domain-like"/>
    <property type="match status" value="1"/>
</dbReference>
<dbReference type="InterPro" id="IPR039426">
    <property type="entry name" value="TonB-dep_rcpt-like"/>
</dbReference>
<evidence type="ECO:0000256" key="3">
    <source>
        <dbReference type="ARBA" id="ARBA00022452"/>
    </source>
</evidence>
<evidence type="ECO:0000256" key="8">
    <source>
        <dbReference type="PROSITE-ProRule" id="PRU01360"/>
    </source>
</evidence>
<dbReference type="SUPFAM" id="SSF56935">
    <property type="entry name" value="Porins"/>
    <property type="match status" value="1"/>
</dbReference>
<keyword evidence="2 8" id="KW-0813">Transport</keyword>
<evidence type="ECO:0000256" key="7">
    <source>
        <dbReference type="ARBA" id="ARBA00023237"/>
    </source>
</evidence>
<evidence type="ECO:0000256" key="5">
    <source>
        <dbReference type="ARBA" id="ARBA00023077"/>
    </source>
</evidence>
<evidence type="ECO:0000256" key="2">
    <source>
        <dbReference type="ARBA" id="ARBA00022448"/>
    </source>
</evidence>
<evidence type="ECO:0000256" key="1">
    <source>
        <dbReference type="ARBA" id="ARBA00004571"/>
    </source>
</evidence>
<keyword evidence="6 8" id="KW-0472">Membrane</keyword>
<sequence>MLWSSALWAQDKTVSGTVSSAEEGPLPGVNVLVKGTSSGTVTDLEGNYRLTLPEGGTTLVFSSIGYANQEVEVGSQTTIDIVMEEDVQSLSEVVVIGYGTQEKRDATGAVASVKAEDFNGGVIASPEQLIQGRAAGVQITQASGEPGAGINIRIRGTSSVRSGNNPLFVIDGVPLAGDNVSGGGTDVGAGSSSAKNPLNFLNPNDIASIDILKDASATAIYGSRGANGVVLITTKSGQAGQSSLNYSYNVGISSITKKYDLLNADEFVNAYAQINNIPAGDPRLQTLNLGADTDWQDELLRTAISHNHNLSYSGGGEMGSYRLSLGYTDQEGIVERSGLRRLSARFNGSSSFLDDRLTVSTQVTISDIRDNNVPISDNAGATGDLLGAALKLNPTYPVYRDGELFQQSVTELNPVAFLQLSNDFTNTVRALGNISFDLKITDDLSFKTVLGGDRSASSRKAGYSGDLVVQGIVGQGRFASEDITAVNTLMENYFTYNKDLSDNLRMDAVLGYSYQRFQRETKNLQAAGFRTNDLDLIMNNLAAVDQTSGNGGIVGNTSFRVDELQSFFGRINFDIADKYLLTATVRTDGSTRFGGNNKYGVFPSFAGAWRLSDEEFIPEVFTDLKLRAGYGVTGNQEIPSNRYTNRQRYSGEGLDVSPTGVTINNSSRLAVAFDNPNLQWESTTQINLGVDWGFFNNRLRGSIDYYKKTTNELLFQVLSAQPAPNDFVWLNLDMDVINQGVELTVDADIVDNTDFAWTLSANASFNDNQVKNYDSFVNTGAISGQGLSGAFAQRIAAGHSLFAYYLRPFTGFDESGQSIYPEGDVQQFVGRSPLPTTNLGLTNNFNYGGFDLSIFFSGQLGQYVYNNTENAYFTAGALAGGNNVTKSVVGNGESRGNAPEVSTRFLEDASFVRLQNLTLGYNFDTESIDFLSGLRLYFTGQNLFVITDYSGQDPEVNVNKAIDDIPSFGIDYTPYPRARTFLVGLNVTF</sequence>
<dbReference type="Gene3D" id="2.170.130.10">
    <property type="entry name" value="TonB-dependent receptor, plug domain"/>
    <property type="match status" value="1"/>
</dbReference>
<dbReference type="InterPro" id="IPR012910">
    <property type="entry name" value="Plug_dom"/>
</dbReference>
<dbReference type="InterPro" id="IPR000531">
    <property type="entry name" value="Beta-barrel_TonB"/>
</dbReference>
<protein>
    <submittedName>
        <fullName evidence="12">TonB-dependent receptor</fullName>
    </submittedName>
</protein>
<reference evidence="12" key="2">
    <citation type="journal article" date="2024" name="Antonie Van Leeuwenhoek">
        <title>Roseihalotalea indica gen. nov., sp. nov., a halophilic Bacteroidetes from mesopelagic Southwest Indian Ocean with higher carbohydrate metabolic potential.</title>
        <authorList>
            <person name="Chen B."/>
            <person name="Zhang M."/>
            <person name="Lin D."/>
            <person name="Ye J."/>
            <person name="Tang K."/>
        </authorList>
    </citation>
    <scope>NUCLEOTIDE SEQUENCE</scope>
    <source>
        <strain evidence="12">TK19036</strain>
    </source>
</reference>
<dbReference type="InterPro" id="IPR037066">
    <property type="entry name" value="Plug_dom_sf"/>
</dbReference>
<dbReference type="Pfam" id="PF13715">
    <property type="entry name" value="CarbopepD_reg_2"/>
    <property type="match status" value="1"/>
</dbReference>
<keyword evidence="5 9" id="KW-0798">TonB box</keyword>
<comment type="similarity">
    <text evidence="8 9">Belongs to the TonB-dependent receptor family.</text>
</comment>
<dbReference type="InterPro" id="IPR023997">
    <property type="entry name" value="TonB-dep_OMP_SusC/RagA_CS"/>
</dbReference>
<feature type="domain" description="TonB-dependent receptor-like beta-barrel" evidence="10">
    <location>
        <begin position="400"/>
        <end position="943"/>
    </location>
</feature>
<dbReference type="Gene3D" id="2.60.40.1120">
    <property type="entry name" value="Carboxypeptidase-like, regulatory domain"/>
    <property type="match status" value="1"/>
</dbReference>
<dbReference type="Pfam" id="PF00593">
    <property type="entry name" value="TonB_dep_Rec_b-barrel"/>
    <property type="match status" value="1"/>
</dbReference>